<keyword evidence="13" id="KW-0131">Cell cycle</keyword>
<evidence type="ECO:0000256" key="1">
    <source>
        <dbReference type="ARBA" id="ARBA00004123"/>
    </source>
</evidence>
<dbReference type="SUPFAM" id="SSF74788">
    <property type="entry name" value="Cullin repeat-like"/>
    <property type="match status" value="1"/>
</dbReference>
<dbReference type="GO" id="GO:0042254">
    <property type="term" value="P:ribosome biogenesis"/>
    <property type="evidence" value="ECO:0007669"/>
    <property type="project" value="UniProtKB-ARBA"/>
</dbReference>
<keyword evidence="19" id="KW-1185">Reference proteome</keyword>
<proteinExistence type="inferred from homology"/>
<dbReference type="UniPathway" id="UPA00143"/>
<dbReference type="InterPro" id="IPR036390">
    <property type="entry name" value="WH_DNA-bd_sf"/>
</dbReference>
<dbReference type="FunFam" id="1.10.10.10:FF:000050">
    <property type="entry name" value="Cullin 4B"/>
    <property type="match status" value="1"/>
</dbReference>
<protein>
    <recommendedName>
        <fullName evidence="14">Cullin-4B</fullName>
    </recommendedName>
</protein>
<dbReference type="Pfam" id="PF26557">
    <property type="entry name" value="Cullin_AB"/>
    <property type="match status" value="1"/>
</dbReference>
<comment type="similarity">
    <text evidence="4 15 16">Belongs to the cullin family.</text>
</comment>
<evidence type="ECO:0000313" key="20">
    <source>
        <dbReference type="RefSeq" id="XP_035872689.1"/>
    </source>
</evidence>
<dbReference type="SMART" id="SM00182">
    <property type="entry name" value="CULLIN"/>
    <property type="match status" value="1"/>
</dbReference>
<dbReference type="Gene3D" id="3.30.230.130">
    <property type="entry name" value="Cullin, Chain C, Domain 2"/>
    <property type="match status" value="1"/>
</dbReference>
<dbReference type="PROSITE" id="PS50069">
    <property type="entry name" value="CULLIN_2"/>
    <property type="match status" value="1"/>
</dbReference>
<dbReference type="FunFam" id="1.20.1310.10:FF:000059">
    <property type="entry name" value="Cullin-4B"/>
    <property type="match status" value="1"/>
</dbReference>
<dbReference type="FunFam" id="3.30.230.130:FF:000001">
    <property type="entry name" value="Cullin 4A"/>
    <property type="match status" value="1"/>
</dbReference>
<dbReference type="SMART" id="SM00884">
    <property type="entry name" value="Cullin_Nedd8"/>
    <property type="match status" value="1"/>
</dbReference>
<dbReference type="InterPro" id="IPR016159">
    <property type="entry name" value="Cullin_repeat-like_dom_sf"/>
</dbReference>
<dbReference type="GeneID" id="114505306"/>
<dbReference type="SUPFAM" id="SSF46785">
    <property type="entry name" value="Winged helix' DNA-binding domain"/>
    <property type="match status" value="1"/>
</dbReference>
<gene>
    <name evidence="20" type="primary">CUL4B</name>
</gene>
<feature type="compositionally biased region" description="Low complexity" evidence="17">
    <location>
        <begin position="58"/>
        <end position="70"/>
    </location>
</feature>
<dbReference type="CTD" id="8450"/>
<dbReference type="InterPro" id="IPR001373">
    <property type="entry name" value="Cullin_N"/>
</dbReference>
<evidence type="ECO:0000256" key="13">
    <source>
        <dbReference type="ARBA" id="ARBA00023306"/>
    </source>
</evidence>
<evidence type="ECO:0000256" key="14">
    <source>
        <dbReference type="ARBA" id="ARBA00068305"/>
    </source>
</evidence>
<evidence type="ECO:0000256" key="5">
    <source>
        <dbReference type="ARBA" id="ARBA00022490"/>
    </source>
</evidence>
<dbReference type="AlphaFoldDB" id="A0A7E6D331"/>
<dbReference type="InterPro" id="IPR045093">
    <property type="entry name" value="Cullin"/>
</dbReference>
<evidence type="ECO:0000256" key="11">
    <source>
        <dbReference type="ARBA" id="ARBA00023204"/>
    </source>
</evidence>
<dbReference type="Gene3D" id="1.20.1310.10">
    <property type="entry name" value="Cullin Repeats"/>
    <property type="match status" value="4"/>
</dbReference>
<evidence type="ECO:0000256" key="17">
    <source>
        <dbReference type="SAM" id="MobiDB-lite"/>
    </source>
</evidence>
<evidence type="ECO:0000256" key="7">
    <source>
        <dbReference type="ARBA" id="ARBA00022553"/>
    </source>
</evidence>
<evidence type="ECO:0000256" key="2">
    <source>
        <dbReference type="ARBA" id="ARBA00004496"/>
    </source>
</evidence>
<dbReference type="FunFam" id="1.20.1310.10:FF:000003">
    <property type="entry name" value="Cullin 4A"/>
    <property type="match status" value="1"/>
</dbReference>
<name>A0A7E6D331_9CHIR</name>
<evidence type="ECO:0000256" key="12">
    <source>
        <dbReference type="ARBA" id="ARBA00023242"/>
    </source>
</evidence>
<evidence type="ECO:0000259" key="18">
    <source>
        <dbReference type="PROSITE" id="PS50069"/>
    </source>
</evidence>
<dbReference type="PANTHER" id="PTHR11932">
    <property type="entry name" value="CULLIN"/>
    <property type="match status" value="1"/>
</dbReference>
<evidence type="ECO:0000256" key="10">
    <source>
        <dbReference type="ARBA" id="ARBA00022843"/>
    </source>
</evidence>
<dbReference type="GO" id="GO:0006281">
    <property type="term" value="P:DNA repair"/>
    <property type="evidence" value="ECO:0007669"/>
    <property type="project" value="UniProtKB-KW"/>
</dbReference>
<keyword evidence="5" id="KW-0963">Cytoplasm</keyword>
<dbReference type="RefSeq" id="XP_035872689.1">
    <property type="nucleotide sequence ID" value="XM_036016796.1"/>
</dbReference>
<dbReference type="FunFam" id="1.20.1310.10:FF:000008">
    <property type="entry name" value="Cullin 4B"/>
    <property type="match status" value="1"/>
</dbReference>
<dbReference type="Gene3D" id="1.10.10.10">
    <property type="entry name" value="Winged helix-like DNA-binding domain superfamily/Winged helix DNA-binding domain"/>
    <property type="match status" value="1"/>
</dbReference>
<dbReference type="Proteomes" id="UP000504628">
    <property type="component" value="Chromosome X"/>
</dbReference>
<evidence type="ECO:0000256" key="9">
    <source>
        <dbReference type="ARBA" id="ARBA00022786"/>
    </source>
</evidence>
<dbReference type="SUPFAM" id="SSF75632">
    <property type="entry name" value="Cullin homology domain"/>
    <property type="match status" value="1"/>
</dbReference>
<keyword evidence="11" id="KW-0234">DNA repair</keyword>
<accession>A0A7E6D331</accession>
<dbReference type="InterPro" id="IPR019559">
    <property type="entry name" value="Cullin_neddylation_domain"/>
</dbReference>
<dbReference type="Pfam" id="PF10557">
    <property type="entry name" value="Cullin_Nedd8"/>
    <property type="match status" value="1"/>
</dbReference>
<keyword evidence="7" id="KW-0597">Phosphoprotein</keyword>
<comment type="subcellular location">
    <subcellularLocation>
        <location evidence="2">Cytoplasm</location>
    </subcellularLocation>
    <subcellularLocation>
        <location evidence="1">Nucleus</location>
    </subcellularLocation>
</comment>
<sequence length="966" mass="109552">MSQSSGSGDETDDEAMSEDNGFSSPNPSAAAAAQEVRSATDGNTSTTPPTSAKKRKLNSSSSSSSSSNSSNEREDFDSTSPSSSTPPLQPRDSASPSTSSFCVGVSLAASSHVPIQKKLRFEDTLEFVGFDAKMAEESSSSSSSSSPTAATSQQQQLKNKSILISSVASVHHANGLAKSSTTVSSFANSKPGSAKKLVIKNFKDKPKLPENYTDETWQKLKEAVEAIQNSTSIKYNLEELYQAVENLCSYKISANLYKQLRQICEDHIKAQIHQFREDSLDSVLFLKKIDRCWQNHCRQMIMIRSIFLFLDRTYVLQNSMLPSIWDMGLELFRAHIISDQKVQNKTIDGILLLIERERNGEAIDRSLLRSLLSMLSDLQIYQDSFEQRFLEETNRLYAAEGQKLMQEREVPEYLHHVNKRLEEEADRLITYLDQTTQKSLIATVEKQLLGEHLTAILQKGLNNLLDENRIQDLSLLYQLFSRVRGGVQVLLQQWIEYIKAFGSTIVINPEKDKTMVQELLDFKDKVDHIIDICFLKNEKFINAMKEAFETFINKRPNKPAELIAKYVDSKLRAGNKEATDEELEKMLDKIMIIFRFIYGKDVFEAFYKKDLAKRLLVGKSASVDAEKSMLSKLKHECGAAFTSKLEGMFKDMELSKDIMIQFKQVKYMQNQNVPGNIELTVNILTMGYWPTYVPMEVHLPPEMVKLQEIFKTFYLGKHSGRKLQWQSTLGHCVLKAEFKEGKKELQVSLFQTLVLLMFNEGEEFSLEEIKQATGIEDGELRRTLQSLACGKARVLAKNPKGKDIEDGDKFICNDDFKHKLFRIKINQIQMKETVEEQASTTERVFQDRQYQIDAAIVRIMKMRKTLSHNLLVSEVYNQLKFPVKTSCVKNLALGLAYNSCSLAVNANKVGFLSSSNLTLPPHYHTSTLMVCLTTISPPARKVTDAREGKRKLCRCSRFTIIRRKSF</sequence>
<dbReference type="GO" id="GO:0016567">
    <property type="term" value="P:protein ubiquitination"/>
    <property type="evidence" value="ECO:0007669"/>
    <property type="project" value="UniProtKB-UniPathway"/>
</dbReference>
<feature type="domain" description="Cullin family profile" evidence="18">
    <location>
        <begin position="558"/>
        <end position="788"/>
    </location>
</feature>
<feature type="compositionally biased region" description="Polar residues" evidence="17">
    <location>
        <begin position="40"/>
        <end position="50"/>
    </location>
</feature>
<dbReference type="GO" id="GO:0005737">
    <property type="term" value="C:cytoplasm"/>
    <property type="evidence" value="ECO:0007669"/>
    <property type="project" value="UniProtKB-SubCell"/>
</dbReference>
<dbReference type="Pfam" id="PF00888">
    <property type="entry name" value="Cullin"/>
    <property type="match status" value="1"/>
</dbReference>
<dbReference type="InterPro" id="IPR036317">
    <property type="entry name" value="Cullin_homology_sf"/>
</dbReference>
<evidence type="ECO:0000256" key="15">
    <source>
        <dbReference type="PROSITE-ProRule" id="PRU00330"/>
    </source>
</evidence>
<dbReference type="GO" id="GO:0005634">
    <property type="term" value="C:nucleus"/>
    <property type="evidence" value="ECO:0007669"/>
    <property type="project" value="UniProtKB-SubCell"/>
</dbReference>
<evidence type="ECO:0000256" key="6">
    <source>
        <dbReference type="ARBA" id="ARBA00022499"/>
    </source>
</evidence>
<evidence type="ECO:0000256" key="4">
    <source>
        <dbReference type="ARBA" id="ARBA00006019"/>
    </source>
</evidence>
<reference evidence="20" key="1">
    <citation type="submission" date="2025-08" db="UniProtKB">
        <authorList>
            <consortium name="RefSeq"/>
        </authorList>
    </citation>
    <scope>IDENTIFICATION</scope>
    <source>
        <tissue evidence="20">Muscle</tissue>
    </source>
</reference>
<keyword evidence="10" id="KW-0832">Ubl conjugation</keyword>
<dbReference type="InterPro" id="IPR059120">
    <property type="entry name" value="Cullin-like_AB"/>
</dbReference>
<dbReference type="GO" id="GO:0031464">
    <property type="term" value="C:Cul4A-RING E3 ubiquitin ligase complex"/>
    <property type="evidence" value="ECO:0007669"/>
    <property type="project" value="UniProtKB-ARBA"/>
</dbReference>
<evidence type="ECO:0000256" key="16">
    <source>
        <dbReference type="RuleBase" id="RU003829"/>
    </source>
</evidence>
<dbReference type="GO" id="GO:0006511">
    <property type="term" value="P:ubiquitin-dependent protein catabolic process"/>
    <property type="evidence" value="ECO:0007669"/>
    <property type="project" value="InterPro"/>
</dbReference>
<keyword evidence="9" id="KW-0833">Ubl conjugation pathway</keyword>
<keyword evidence="6" id="KW-1017">Isopeptide bond</keyword>
<evidence type="ECO:0000313" key="19">
    <source>
        <dbReference type="Proteomes" id="UP000504628"/>
    </source>
</evidence>
<dbReference type="GO" id="GO:0031465">
    <property type="term" value="C:Cul4B-RING E3 ubiquitin ligase complex"/>
    <property type="evidence" value="ECO:0007669"/>
    <property type="project" value="UniProtKB-ARBA"/>
</dbReference>
<feature type="region of interest" description="Disordered" evidence="17">
    <location>
        <begin position="1"/>
        <end position="100"/>
    </location>
</feature>
<evidence type="ECO:0000256" key="3">
    <source>
        <dbReference type="ARBA" id="ARBA00004906"/>
    </source>
</evidence>
<keyword evidence="8" id="KW-0227">DNA damage</keyword>
<organism evidence="19 20">
    <name type="scientific">Phyllostomus discolor</name>
    <name type="common">pale spear-nosed bat</name>
    <dbReference type="NCBI Taxonomy" id="89673"/>
    <lineage>
        <taxon>Eukaryota</taxon>
        <taxon>Metazoa</taxon>
        <taxon>Chordata</taxon>
        <taxon>Craniata</taxon>
        <taxon>Vertebrata</taxon>
        <taxon>Euteleostomi</taxon>
        <taxon>Mammalia</taxon>
        <taxon>Eutheria</taxon>
        <taxon>Laurasiatheria</taxon>
        <taxon>Chiroptera</taxon>
        <taxon>Yangochiroptera</taxon>
        <taxon>Phyllostomidae</taxon>
        <taxon>Phyllostominae</taxon>
        <taxon>Phyllostomus</taxon>
    </lineage>
</organism>
<comment type="pathway">
    <text evidence="3">Protein modification; protein ubiquitination.</text>
</comment>
<keyword evidence="12" id="KW-0539">Nucleus</keyword>
<evidence type="ECO:0000256" key="8">
    <source>
        <dbReference type="ARBA" id="ARBA00022763"/>
    </source>
</evidence>
<dbReference type="InterPro" id="IPR016158">
    <property type="entry name" value="Cullin_homology"/>
</dbReference>
<dbReference type="GO" id="GO:0031625">
    <property type="term" value="F:ubiquitin protein ligase binding"/>
    <property type="evidence" value="ECO:0007669"/>
    <property type="project" value="InterPro"/>
</dbReference>
<dbReference type="InterPro" id="IPR036388">
    <property type="entry name" value="WH-like_DNA-bd_sf"/>
</dbReference>
<dbReference type="FunFam" id="1.20.1310.10:FF:000004">
    <property type="entry name" value="Cullin 4B"/>
    <property type="match status" value="1"/>
</dbReference>